<keyword evidence="2" id="KW-1185">Reference proteome</keyword>
<evidence type="ECO:0000313" key="1">
    <source>
        <dbReference type="EMBL" id="ORZ29985.1"/>
    </source>
</evidence>
<gene>
    <name evidence="1" type="ORF">BCR44DRAFT_277873</name>
</gene>
<organism evidence="1 2">
    <name type="scientific">Catenaria anguillulae PL171</name>
    <dbReference type="NCBI Taxonomy" id="765915"/>
    <lineage>
        <taxon>Eukaryota</taxon>
        <taxon>Fungi</taxon>
        <taxon>Fungi incertae sedis</taxon>
        <taxon>Blastocladiomycota</taxon>
        <taxon>Blastocladiomycetes</taxon>
        <taxon>Blastocladiales</taxon>
        <taxon>Catenariaceae</taxon>
        <taxon>Catenaria</taxon>
    </lineage>
</organism>
<comment type="caution">
    <text evidence="1">The sequence shown here is derived from an EMBL/GenBank/DDBJ whole genome shotgun (WGS) entry which is preliminary data.</text>
</comment>
<accession>A0A1Y2H638</accession>
<dbReference type="EMBL" id="MCFL01000113">
    <property type="protein sequence ID" value="ORZ29985.1"/>
    <property type="molecule type" value="Genomic_DNA"/>
</dbReference>
<protein>
    <submittedName>
        <fullName evidence="1">Uncharacterized protein</fullName>
    </submittedName>
</protein>
<proteinExistence type="predicted"/>
<dbReference type="AlphaFoldDB" id="A0A1Y2H638"/>
<reference evidence="1 2" key="1">
    <citation type="submission" date="2016-07" db="EMBL/GenBank/DDBJ databases">
        <title>Pervasive Adenine N6-methylation of Active Genes in Fungi.</title>
        <authorList>
            <consortium name="DOE Joint Genome Institute"/>
            <person name="Mondo S.J."/>
            <person name="Dannebaum R.O."/>
            <person name="Kuo R.C."/>
            <person name="Labutti K."/>
            <person name="Haridas S."/>
            <person name="Kuo A."/>
            <person name="Salamov A."/>
            <person name="Ahrendt S.R."/>
            <person name="Lipzen A."/>
            <person name="Sullivan W."/>
            <person name="Andreopoulos W.B."/>
            <person name="Clum A."/>
            <person name="Lindquist E."/>
            <person name="Daum C."/>
            <person name="Ramamoorthy G.K."/>
            <person name="Gryganskyi A."/>
            <person name="Culley D."/>
            <person name="Magnuson J.K."/>
            <person name="James T.Y."/>
            <person name="O'Malley M.A."/>
            <person name="Stajich J.E."/>
            <person name="Spatafora J.W."/>
            <person name="Visel A."/>
            <person name="Grigoriev I.V."/>
        </authorList>
    </citation>
    <scope>NUCLEOTIDE SEQUENCE [LARGE SCALE GENOMIC DNA]</scope>
    <source>
        <strain evidence="1 2">PL171</strain>
    </source>
</reference>
<evidence type="ECO:0000313" key="2">
    <source>
        <dbReference type="Proteomes" id="UP000193411"/>
    </source>
</evidence>
<sequence length="232" mass="26135">MPWLLTPLSTPYIQHRQLPLRAALQVRLCPTHRNNALSNPFLWFDLTTSILVIGQTLQTWQGIRPHYHKANMQADRQFPAFYVPKPNAGAPPTLPINEVLNLVRTMPNGEVLLDLVCVDGINLPHFRFVEPETPITLQDLKSRPGLSGARSRNVSVRQAARAIGIKVDVTSILTAIAVKYAGSEERLGEYVQLGDGVFLDRLHFIYVRLFPRAHEFDRVHPGGTVLELYVYA</sequence>
<dbReference type="Proteomes" id="UP000193411">
    <property type="component" value="Unassembled WGS sequence"/>
</dbReference>
<name>A0A1Y2H638_9FUNG</name>